<dbReference type="InterPro" id="IPR002491">
    <property type="entry name" value="ABC_transptr_periplasmic_BD"/>
</dbReference>
<evidence type="ECO:0000256" key="5">
    <source>
        <dbReference type="SAM" id="Coils"/>
    </source>
</evidence>
<comment type="caution">
    <text evidence="9">The sequence shown here is derived from an EMBL/GenBank/DDBJ whole genome shotgun (WGS) entry which is preliminary data.</text>
</comment>
<dbReference type="PANTHER" id="PTHR30532">
    <property type="entry name" value="IRON III DICITRATE-BINDING PERIPLASMIC PROTEIN"/>
    <property type="match status" value="1"/>
</dbReference>
<feature type="region of interest" description="Disordered" evidence="6">
    <location>
        <begin position="30"/>
        <end position="54"/>
    </location>
</feature>
<dbReference type="OrthoDB" id="2417096at2"/>
<evidence type="ECO:0000256" key="2">
    <source>
        <dbReference type="ARBA" id="ARBA00008814"/>
    </source>
</evidence>
<evidence type="ECO:0000256" key="6">
    <source>
        <dbReference type="SAM" id="MobiDB-lite"/>
    </source>
</evidence>
<dbReference type="SUPFAM" id="SSF53807">
    <property type="entry name" value="Helical backbone' metal receptor"/>
    <property type="match status" value="1"/>
</dbReference>
<dbReference type="PROSITE" id="PS51257">
    <property type="entry name" value="PROKAR_LIPOPROTEIN"/>
    <property type="match status" value="1"/>
</dbReference>
<evidence type="ECO:0000256" key="1">
    <source>
        <dbReference type="ARBA" id="ARBA00004196"/>
    </source>
</evidence>
<dbReference type="Proteomes" id="UP000214746">
    <property type="component" value="Unassembled WGS sequence"/>
</dbReference>
<comment type="similarity">
    <text evidence="2">Belongs to the bacterial solute-binding protein 8 family.</text>
</comment>
<dbReference type="PROSITE" id="PS50983">
    <property type="entry name" value="FE_B12_PBP"/>
    <property type="match status" value="1"/>
</dbReference>
<organism evidence="9 10">
    <name type="scientific">Paenibacillus xerothermodurans</name>
    <dbReference type="NCBI Taxonomy" id="1977292"/>
    <lineage>
        <taxon>Bacteria</taxon>
        <taxon>Bacillati</taxon>
        <taxon>Bacillota</taxon>
        <taxon>Bacilli</taxon>
        <taxon>Bacillales</taxon>
        <taxon>Paenibacillaceae</taxon>
        <taxon>Paenibacillus</taxon>
    </lineage>
</organism>
<dbReference type="GO" id="GO:1901678">
    <property type="term" value="P:iron coordination entity transport"/>
    <property type="evidence" value="ECO:0007669"/>
    <property type="project" value="UniProtKB-ARBA"/>
</dbReference>
<comment type="subcellular location">
    <subcellularLocation>
        <location evidence="1">Cell envelope</location>
    </subcellularLocation>
</comment>
<gene>
    <name evidence="9" type="ORF">CBW46_000365</name>
</gene>
<evidence type="ECO:0000313" key="10">
    <source>
        <dbReference type="Proteomes" id="UP000214746"/>
    </source>
</evidence>
<dbReference type="PANTHER" id="PTHR30532:SF26">
    <property type="entry name" value="IRON(3+)-HYDROXAMATE-BINDING PROTEIN FHUD"/>
    <property type="match status" value="1"/>
</dbReference>
<dbReference type="GO" id="GO:0030288">
    <property type="term" value="C:outer membrane-bounded periplasmic space"/>
    <property type="evidence" value="ECO:0007669"/>
    <property type="project" value="TreeGrafter"/>
</dbReference>
<feature type="signal peptide" evidence="7">
    <location>
        <begin position="1"/>
        <end position="28"/>
    </location>
</feature>
<evidence type="ECO:0000256" key="4">
    <source>
        <dbReference type="ARBA" id="ARBA00022729"/>
    </source>
</evidence>
<keyword evidence="5" id="KW-0175">Coiled coil</keyword>
<name>A0A2W1NTJ7_PAEXE</name>
<proteinExistence type="inferred from homology"/>
<evidence type="ECO:0000256" key="7">
    <source>
        <dbReference type="SAM" id="SignalP"/>
    </source>
</evidence>
<protein>
    <submittedName>
        <fullName evidence="9">ABC transporter substrate-binding protein</fullName>
    </submittedName>
</protein>
<accession>A0A2W1NTJ7</accession>
<evidence type="ECO:0000256" key="3">
    <source>
        <dbReference type="ARBA" id="ARBA00022448"/>
    </source>
</evidence>
<feature type="coiled-coil region" evidence="5">
    <location>
        <begin position="162"/>
        <end position="196"/>
    </location>
</feature>
<feature type="compositionally biased region" description="Polar residues" evidence="6">
    <location>
        <begin position="30"/>
        <end position="47"/>
    </location>
</feature>
<reference evidence="9" key="1">
    <citation type="submission" date="2018-06" db="EMBL/GenBank/DDBJ databases">
        <title>Paenibacillus xerothermodurans sp. nov. an extremely dry heat resistant spore forming bacterium isolated from the soil of Cape Canaveral, Florida.</title>
        <authorList>
            <person name="Seuylemezian A."/>
            <person name="Kaur N."/>
            <person name="Patil P."/>
            <person name="Patil P."/>
            <person name="Mayilraj S."/>
            <person name="Vaishampayan P."/>
        </authorList>
    </citation>
    <scope>NUCLEOTIDE SEQUENCE [LARGE SCALE GENOMIC DNA]</scope>
    <source>
        <strain evidence="9">ATCC 27380</strain>
    </source>
</reference>
<dbReference type="EMBL" id="NHRJ02000001">
    <property type="protein sequence ID" value="PZE22855.1"/>
    <property type="molecule type" value="Genomic_DNA"/>
</dbReference>
<sequence>MLSVKFKAICLMSLILLLMLLSACGNSAAGTTDTPSADNAAQPSTVTVKDGMGHDVSIPANPKRVLASYLEDHLAVLGVTPVAQWSVANGVQDYLQAQLAGVPTIAYDLPPETVASFDPDFIIIGSASSVQNGLYEQYSKIAPTYVLGDEIVKDWRETLLKMGELLGKADAAQKAVEDYNRKAADTKAKLESAVGKKSAAILWMTQKQFYIVDNEVASGDVLYGDLGFTPPNLVAGLPDEAKAAWNPITLEKLAELDADYIFLVNSDKGQDAAALNNPVWQGIPAVKAGHVYEMSIQSSWLYSGAVAGEKVIDDVAKALGVQ</sequence>
<feature type="domain" description="Fe/B12 periplasmic-binding" evidence="8">
    <location>
        <begin position="54"/>
        <end position="322"/>
    </location>
</feature>
<evidence type="ECO:0000313" key="9">
    <source>
        <dbReference type="EMBL" id="PZE22855.1"/>
    </source>
</evidence>
<keyword evidence="10" id="KW-1185">Reference proteome</keyword>
<keyword evidence="4 7" id="KW-0732">Signal</keyword>
<dbReference type="InterPro" id="IPR051313">
    <property type="entry name" value="Bact_iron-sidero_bind"/>
</dbReference>
<dbReference type="Pfam" id="PF01497">
    <property type="entry name" value="Peripla_BP_2"/>
    <property type="match status" value="1"/>
</dbReference>
<keyword evidence="3" id="KW-0813">Transport</keyword>
<feature type="chain" id="PRO_5016035048" evidence="7">
    <location>
        <begin position="29"/>
        <end position="322"/>
    </location>
</feature>
<dbReference type="AlphaFoldDB" id="A0A2W1NTJ7"/>
<dbReference type="CDD" id="cd01138">
    <property type="entry name" value="FeuA"/>
    <property type="match status" value="1"/>
</dbReference>
<evidence type="ECO:0000259" key="8">
    <source>
        <dbReference type="PROSITE" id="PS50983"/>
    </source>
</evidence>
<dbReference type="Gene3D" id="3.40.50.1980">
    <property type="entry name" value="Nitrogenase molybdenum iron protein domain"/>
    <property type="match status" value="2"/>
</dbReference>